<keyword evidence="2" id="KW-1185">Reference proteome</keyword>
<organism evidence="1 2">
    <name type="scientific">Flectobacillus rivi</name>
    <dbReference type="NCBI Taxonomy" id="2984209"/>
    <lineage>
        <taxon>Bacteria</taxon>
        <taxon>Pseudomonadati</taxon>
        <taxon>Bacteroidota</taxon>
        <taxon>Cytophagia</taxon>
        <taxon>Cytophagales</taxon>
        <taxon>Flectobacillaceae</taxon>
        <taxon>Flectobacillus</taxon>
    </lineage>
</organism>
<name>A0ABT6Z2V5_9BACT</name>
<reference evidence="1 2" key="1">
    <citation type="submission" date="2023-05" db="EMBL/GenBank/DDBJ databases">
        <title>Novel species of genus Flectobacillus isolated from stream in China.</title>
        <authorList>
            <person name="Lu H."/>
        </authorList>
    </citation>
    <scope>NUCLEOTIDE SEQUENCE [LARGE SCALE GENOMIC DNA]</scope>
    <source>
        <strain evidence="1 2">LFS242W</strain>
    </source>
</reference>
<proteinExistence type="predicted"/>
<dbReference type="Proteomes" id="UP001225761">
    <property type="component" value="Unassembled WGS sequence"/>
</dbReference>
<evidence type="ECO:0008006" key="3">
    <source>
        <dbReference type="Google" id="ProtNLM"/>
    </source>
</evidence>
<comment type="caution">
    <text evidence="1">The sequence shown here is derived from an EMBL/GenBank/DDBJ whole genome shotgun (WGS) entry which is preliminary data.</text>
</comment>
<sequence length="171" mass="19487">MKILMILINITFCFLGNAIQPTPPQWTIQAFQNYGLEKLYKIQPYLKTAYIESDFNNDGNQDVAVLVVEKRTAKKGIIIFHQKKNEYFVLGAGKAFGNGGDNFDWLNIWYLIKEKYAFETTFNESGDMIGSKKILLKNPSLVIGAMEDGAMNAGGIVYWTGKKYRWIHQGE</sequence>
<protein>
    <recommendedName>
        <fullName evidence="3">VCBS repeat-containing protein</fullName>
    </recommendedName>
</protein>
<evidence type="ECO:0000313" key="2">
    <source>
        <dbReference type="Proteomes" id="UP001225761"/>
    </source>
</evidence>
<accession>A0ABT6Z2V5</accession>
<dbReference type="EMBL" id="JASHIE010000009">
    <property type="protein sequence ID" value="MDI9875465.1"/>
    <property type="molecule type" value="Genomic_DNA"/>
</dbReference>
<dbReference type="RefSeq" id="WP_283382079.1">
    <property type="nucleotide sequence ID" value="NZ_JASHIE010000009.1"/>
</dbReference>
<gene>
    <name evidence="1" type="ORF">QM481_13065</name>
</gene>
<evidence type="ECO:0000313" key="1">
    <source>
        <dbReference type="EMBL" id="MDI9875465.1"/>
    </source>
</evidence>